<protein>
    <submittedName>
        <fullName evidence="2">Uncharacterized protein</fullName>
    </submittedName>
</protein>
<keyword evidence="1" id="KW-0472">Membrane</keyword>
<dbReference type="AlphaFoldDB" id="A0A8B3S227"/>
<keyword evidence="1" id="KW-1133">Transmembrane helix</keyword>
<feature type="transmembrane region" description="Helical" evidence="1">
    <location>
        <begin position="48"/>
        <end position="68"/>
    </location>
</feature>
<dbReference type="Proteomes" id="UP000291831">
    <property type="component" value="Unassembled WGS sequence"/>
</dbReference>
<feature type="transmembrane region" description="Helical" evidence="1">
    <location>
        <begin position="12"/>
        <end position="33"/>
    </location>
</feature>
<comment type="caution">
    <text evidence="2">The sequence shown here is derived from an EMBL/GenBank/DDBJ whole genome shotgun (WGS) entry which is preliminary data.</text>
</comment>
<evidence type="ECO:0000313" key="2">
    <source>
        <dbReference type="EMBL" id="RZB29306.1"/>
    </source>
</evidence>
<keyword evidence="1" id="KW-0812">Transmembrane</keyword>
<accession>A0A8B3S227</accession>
<reference evidence="3" key="1">
    <citation type="submission" date="2019-01" db="EMBL/GenBank/DDBJ databases">
        <title>Anaerobic oxidation of ethane by archaea from a marine hydrocarbon seep.</title>
        <authorList>
            <person name="Musat F."/>
        </authorList>
    </citation>
    <scope>NUCLEOTIDE SEQUENCE [LARGE SCALE GENOMIC DNA]</scope>
</reference>
<proteinExistence type="predicted"/>
<gene>
    <name evidence="2" type="ORF">AEth_01274</name>
</gene>
<name>A0A8B3S227_9EURY</name>
<evidence type="ECO:0000313" key="3">
    <source>
        <dbReference type="Proteomes" id="UP000291831"/>
    </source>
</evidence>
<organism evidence="2 3">
    <name type="scientific">Candidatus Argoarchaeum ethanivorans</name>
    <dbReference type="NCBI Taxonomy" id="2608793"/>
    <lineage>
        <taxon>Archaea</taxon>
        <taxon>Methanobacteriati</taxon>
        <taxon>Methanobacteriota</taxon>
        <taxon>Stenosarchaea group</taxon>
        <taxon>Methanomicrobia</taxon>
        <taxon>Methanosarcinales</taxon>
        <taxon>Methanosarcinales incertae sedis</taxon>
        <taxon>GOM Arc I cluster</taxon>
        <taxon>Candidatus Argoarchaeum</taxon>
    </lineage>
</organism>
<sequence length="69" mass="7482">MKSSIEIGKIIGIPIKLHITLLLVLPLFAYIFSVSEQFGFGGVPSQSLRYGLSITATLLLFLSILLAFA</sequence>
<evidence type="ECO:0000256" key="1">
    <source>
        <dbReference type="SAM" id="Phobius"/>
    </source>
</evidence>
<dbReference type="EMBL" id="RPGO01000029">
    <property type="protein sequence ID" value="RZB29306.1"/>
    <property type="molecule type" value="Genomic_DNA"/>
</dbReference>